<organism evidence="1 2">
    <name type="scientific">Imbroritus primus</name>
    <dbReference type="NCBI Taxonomy" id="3058603"/>
    <lineage>
        <taxon>Bacteria</taxon>
        <taxon>Pseudomonadati</taxon>
        <taxon>Pseudomonadota</taxon>
        <taxon>Betaproteobacteria</taxon>
        <taxon>Burkholderiales</taxon>
        <taxon>Burkholderiaceae</taxon>
        <taxon>Imbroritus</taxon>
    </lineage>
</organism>
<dbReference type="EMBL" id="AKCV02000020">
    <property type="protein sequence ID" value="TMS57686.1"/>
    <property type="molecule type" value="Genomic_DNA"/>
</dbReference>
<evidence type="ECO:0000313" key="1">
    <source>
        <dbReference type="EMBL" id="TMS57686.1"/>
    </source>
</evidence>
<accession>A0ACD3SNA4</accession>
<comment type="caution">
    <text evidence="1">The sequence shown here is derived from an EMBL/GenBank/DDBJ whole genome shotgun (WGS) entry which is preliminary data.</text>
</comment>
<sequence>MPKPWITVEPGWRLRNTAGQELDPLLFRILQAINDTGKLTESAVRVGYSYRHCWNLIHQWSAFFGVPLVELSKGKGARLTPLGEKLAWAAERVQARLGPQLENLAVELDREINVAISDSKPTLRLHASHGYAVALLPDLFAQIGTARLELQYLGSLDAMASMARGNCELCGFHLPLNLPCGELMTRVHKFLKPRSHRLVRLVTRTQGLYLGQGNPAGVHSLGDLTRPEVRFVNRQHNSGTRILLDLLLEHGGIASQHITGYEQVEFTHAAVAAFVASGMANVGFGVEAAASRFKLDFLPVAKEAYMLACRTDTLEQPAMQQLLGMLRGPEFAAQVSGLAGYSAERAGEVLRVDALEAVLAGQG</sequence>
<proteinExistence type="predicted"/>
<reference evidence="1" key="1">
    <citation type="submission" date="2019-05" db="EMBL/GenBank/DDBJ databases">
        <title>Revised genome assembly of Burkholderiaceae (previously Ralstonia) sp. PBA.</title>
        <authorList>
            <person name="Gan H.M."/>
        </authorList>
    </citation>
    <scope>NUCLEOTIDE SEQUENCE</scope>
    <source>
        <strain evidence="1">PBA</strain>
    </source>
</reference>
<name>A0ACD3SNA4_9BURK</name>
<gene>
    <name evidence="1" type="ORF">MW7_010995</name>
</gene>
<dbReference type="Proteomes" id="UP000004277">
    <property type="component" value="Unassembled WGS sequence"/>
</dbReference>
<evidence type="ECO:0000313" key="2">
    <source>
        <dbReference type="Proteomes" id="UP000004277"/>
    </source>
</evidence>
<keyword evidence="2" id="KW-1185">Reference proteome</keyword>
<protein>
    <submittedName>
        <fullName evidence="1">LysR family transcriptional regulator</fullName>
    </submittedName>
</protein>